<evidence type="ECO:0000259" key="2">
    <source>
        <dbReference type="PROSITE" id="PS50222"/>
    </source>
</evidence>
<dbReference type="EMBL" id="NCKV01000045">
    <property type="protein sequence ID" value="RWS31841.1"/>
    <property type="molecule type" value="Genomic_DNA"/>
</dbReference>
<dbReference type="InterPro" id="IPR011992">
    <property type="entry name" value="EF-hand-dom_pair"/>
</dbReference>
<dbReference type="InterPro" id="IPR002048">
    <property type="entry name" value="EF_hand_dom"/>
</dbReference>
<protein>
    <submittedName>
        <fullName evidence="3">Calmodulin-like protein</fullName>
    </submittedName>
</protein>
<dbReference type="SUPFAM" id="SSF47473">
    <property type="entry name" value="EF-hand"/>
    <property type="match status" value="1"/>
</dbReference>
<dbReference type="InterPro" id="IPR050403">
    <property type="entry name" value="Myosin_RLC"/>
</dbReference>
<name>A0A443SWE6_9ACAR</name>
<keyword evidence="4" id="KW-1185">Reference proteome</keyword>
<evidence type="ECO:0000313" key="4">
    <source>
        <dbReference type="Proteomes" id="UP000288716"/>
    </source>
</evidence>
<gene>
    <name evidence="3" type="ORF">B4U80_05550</name>
</gene>
<dbReference type="Proteomes" id="UP000288716">
    <property type="component" value="Unassembled WGS sequence"/>
</dbReference>
<dbReference type="PANTHER" id="PTHR23049">
    <property type="entry name" value="MYOSIN REGULATORY LIGHT CHAIN 2"/>
    <property type="match status" value="1"/>
</dbReference>
<evidence type="ECO:0000313" key="3">
    <source>
        <dbReference type="EMBL" id="RWS31841.1"/>
    </source>
</evidence>
<dbReference type="AlphaFoldDB" id="A0A443SWE6"/>
<dbReference type="FunFam" id="1.10.238.10:FF:000178">
    <property type="entry name" value="Calmodulin-2 A"/>
    <property type="match status" value="1"/>
</dbReference>
<dbReference type="GO" id="GO:0043226">
    <property type="term" value="C:organelle"/>
    <property type="evidence" value="ECO:0007669"/>
    <property type="project" value="UniProtKB-ARBA"/>
</dbReference>
<dbReference type="PROSITE" id="PS50222">
    <property type="entry name" value="EF_HAND_2"/>
    <property type="match status" value="1"/>
</dbReference>
<feature type="domain" description="EF-hand" evidence="2">
    <location>
        <begin position="76"/>
        <end position="111"/>
    </location>
</feature>
<accession>A0A443SWE6</accession>
<dbReference type="STRING" id="299467.A0A443SWE6"/>
<reference evidence="3 4" key="1">
    <citation type="journal article" date="2018" name="Gigascience">
        <title>Genomes of trombidid mites reveal novel predicted allergens and laterally-transferred genes associated with secondary metabolism.</title>
        <authorList>
            <person name="Dong X."/>
            <person name="Chaisiri K."/>
            <person name="Xia D."/>
            <person name="Armstrong S.D."/>
            <person name="Fang Y."/>
            <person name="Donnelly M.J."/>
            <person name="Kadowaki T."/>
            <person name="McGarry J.W."/>
            <person name="Darby A.C."/>
            <person name="Makepeace B.L."/>
        </authorList>
    </citation>
    <scope>NUCLEOTIDE SEQUENCE [LARGE SCALE GENOMIC DNA]</scope>
    <source>
        <strain evidence="3">UoL-UT</strain>
    </source>
</reference>
<dbReference type="Gene3D" id="1.10.238.10">
    <property type="entry name" value="EF-hand"/>
    <property type="match status" value="2"/>
</dbReference>
<proteinExistence type="predicted"/>
<feature type="non-terminal residue" evidence="3">
    <location>
        <position position="1"/>
    </location>
</feature>
<comment type="caution">
    <text evidence="3">The sequence shown here is derived from an EMBL/GenBank/DDBJ whole genome shotgun (WGS) entry which is preliminary data.</text>
</comment>
<dbReference type="OrthoDB" id="435273at2759"/>
<sequence>ARHFQEQDIDEFRDCFYLNSGPKGQITKINELRVIMRSLGMSVTIEELHEYFKEKGGKLSFADFLDVMYTHSKKERIPDEIAEAFRAHDRSGSNQIHVKELRHILCEWGERLEPKEVEKLFVEANINSSFVKYHDFIKIISAPLPDY</sequence>
<dbReference type="VEuPathDB" id="VectorBase:LDEU000198"/>
<keyword evidence="1" id="KW-0677">Repeat</keyword>
<organism evidence="3 4">
    <name type="scientific">Leptotrombidium deliense</name>
    <dbReference type="NCBI Taxonomy" id="299467"/>
    <lineage>
        <taxon>Eukaryota</taxon>
        <taxon>Metazoa</taxon>
        <taxon>Ecdysozoa</taxon>
        <taxon>Arthropoda</taxon>
        <taxon>Chelicerata</taxon>
        <taxon>Arachnida</taxon>
        <taxon>Acari</taxon>
        <taxon>Acariformes</taxon>
        <taxon>Trombidiformes</taxon>
        <taxon>Prostigmata</taxon>
        <taxon>Anystina</taxon>
        <taxon>Parasitengona</taxon>
        <taxon>Trombiculoidea</taxon>
        <taxon>Trombiculidae</taxon>
        <taxon>Leptotrombidium</taxon>
    </lineage>
</organism>
<dbReference type="GO" id="GO:0005509">
    <property type="term" value="F:calcium ion binding"/>
    <property type="evidence" value="ECO:0007669"/>
    <property type="project" value="InterPro"/>
</dbReference>
<evidence type="ECO:0000256" key="1">
    <source>
        <dbReference type="ARBA" id="ARBA00022737"/>
    </source>
</evidence>